<dbReference type="PANTHER" id="PTHR12219:SF8">
    <property type="entry name" value="NADH DEHYDROGENASE [UBIQUINONE] IRON-SULFUR PROTEIN 4, MITOCHONDRIAL"/>
    <property type="match status" value="1"/>
</dbReference>
<dbReference type="GO" id="GO:0005743">
    <property type="term" value="C:mitochondrial inner membrane"/>
    <property type="evidence" value="ECO:0007669"/>
    <property type="project" value="UniProtKB-SubCell"/>
</dbReference>
<dbReference type="EMBL" id="CAXIEN010000588">
    <property type="protein sequence ID" value="CAL1300895.1"/>
    <property type="molecule type" value="Genomic_DNA"/>
</dbReference>
<evidence type="ECO:0000256" key="7">
    <source>
        <dbReference type="ARBA" id="ARBA00022946"/>
    </source>
</evidence>
<evidence type="ECO:0000256" key="4">
    <source>
        <dbReference type="ARBA" id="ARBA00022448"/>
    </source>
</evidence>
<comment type="similarity">
    <text evidence="2 11">Belongs to the complex I NDUFS4 subunit family.</text>
</comment>
<dbReference type="AlphaFoldDB" id="A0AAV2BX65"/>
<keyword evidence="13" id="KW-1185">Reference proteome</keyword>
<accession>A0AAV2BX65</accession>
<evidence type="ECO:0000256" key="3">
    <source>
        <dbReference type="ARBA" id="ARBA00015796"/>
    </source>
</evidence>
<evidence type="ECO:0000256" key="11">
    <source>
        <dbReference type="RuleBase" id="RU367010"/>
    </source>
</evidence>
<name>A0AAV2BX65_9ARAC</name>
<reference evidence="12 13" key="1">
    <citation type="submission" date="2024-04" db="EMBL/GenBank/DDBJ databases">
        <authorList>
            <person name="Rising A."/>
            <person name="Reimegard J."/>
            <person name="Sonavane S."/>
            <person name="Akerstrom W."/>
            <person name="Nylinder S."/>
            <person name="Hedman E."/>
            <person name="Kallberg Y."/>
        </authorList>
    </citation>
    <scope>NUCLEOTIDE SEQUENCE [LARGE SCALE GENOMIC DNA]</scope>
</reference>
<comment type="subcellular location">
    <subcellularLocation>
        <location evidence="11">Mitochondrion inner membrane</location>
        <topology evidence="11">Peripheral membrane protein</topology>
        <orientation evidence="11">Matrix side</orientation>
    </subcellularLocation>
</comment>
<evidence type="ECO:0000256" key="6">
    <source>
        <dbReference type="ARBA" id="ARBA00022792"/>
    </source>
</evidence>
<comment type="caution">
    <text evidence="12">The sequence shown here is derived from an EMBL/GenBank/DDBJ whole genome shotgun (WGS) entry which is preliminary data.</text>
</comment>
<evidence type="ECO:0000256" key="5">
    <source>
        <dbReference type="ARBA" id="ARBA00022660"/>
    </source>
</evidence>
<evidence type="ECO:0000256" key="9">
    <source>
        <dbReference type="ARBA" id="ARBA00023128"/>
    </source>
</evidence>
<evidence type="ECO:0000256" key="2">
    <source>
        <dbReference type="ARBA" id="ARBA00005882"/>
    </source>
</evidence>
<keyword evidence="10 11" id="KW-0472">Membrane</keyword>
<gene>
    <name evidence="12" type="ORF">LARSCL_LOCUS22184</name>
</gene>
<keyword evidence="5 11" id="KW-0679">Respiratory chain</keyword>
<keyword evidence="8 11" id="KW-0249">Electron transport</keyword>
<proteinExistence type="inferred from homology"/>
<evidence type="ECO:0000256" key="8">
    <source>
        <dbReference type="ARBA" id="ARBA00022982"/>
    </source>
</evidence>
<dbReference type="PANTHER" id="PTHR12219">
    <property type="entry name" value="NADH-UBIQUINONE OXIDOREDUCTASE"/>
    <property type="match status" value="1"/>
</dbReference>
<evidence type="ECO:0000256" key="10">
    <source>
        <dbReference type="ARBA" id="ARBA00023136"/>
    </source>
</evidence>
<organism evidence="12 13">
    <name type="scientific">Larinioides sclopetarius</name>
    <dbReference type="NCBI Taxonomy" id="280406"/>
    <lineage>
        <taxon>Eukaryota</taxon>
        <taxon>Metazoa</taxon>
        <taxon>Ecdysozoa</taxon>
        <taxon>Arthropoda</taxon>
        <taxon>Chelicerata</taxon>
        <taxon>Arachnida</taxon>
        <taxon>Araneae</taxon>
        <taxon>Araneomorphae</taxon>
        <taxon>Entelegynae</taxon>
        <taxon>Araneoidea</taxon>
        <taxon>Araneidae</taxon>
        <taxon>Larinioides</taxon>
    </lineage>
</organism>
<dbReference type="Proteomes" id="UP001497382">
    <property type="component" value="Unassembled WGS sequence"/>
</dbReference>
<sequence length="190" mass="21660">MAPVIMSGVSKVYSLFSKPSLISNSRWISSSAIRKTYEKKNEPVVKDLKSTLLDAEEKKHLEGLQRHITVPAAAEIYPVTGVPEEHIKTRLVRIFKPAKNPMQSGTFNVRKWKIEFETRERWENPLMGWSSSGDPLSNLNVQFATPEEAIAFCEKNGWPYYVDEPKVSTVKPKSYGANFAWNKRTRVSTK</sequence>
<protein>
    <recommendedName>
        <fullName evidence="3 11">NADH dehydrogenase [ubiquinone] iron-sulfur protein 4, mitochondrial</fullName>
    </recommendedName>
</protein>
<keyword evidence="9 11" id="KW-0496">Mitochondrion</keyword>
<dbReference type="Gene3D" id="3.30.160.190">
    <property type="entry name" value="atu1810 like domain"/>
    <property type="match status" value="1"/>
</dbReference>
<dbReference type="Pfam" id="PF04800">
    <property type="entry name" value="NDUS4"/>
    <property type="match status" value="1"/>
</dbReference>
<keyword evidence="6 11" id="KW-0999">Mitochondrion inner membrane</keyword>
<keyword evidence="4 11" id="KW-0813">Transport</keyword>
<comment type="function">
    <text evidence="1 11">Accessory subunit of the mitochondrial membrane respiratory chain NADH dehydrogenase (Complex I), that is believed not to be involved in catalysis. Complex I functions in the transfer of electrons from NADH to the respiratory chain. The immediate electron acceptor for the enzyme is believed to be ubiquinone.</text>
</comment>
<evidence type="ECO:0000313" key="13">
    <source>
        <dbReference type="Proteomes" id="UP001497382"/>
    </source>
</evidence>
<evidence type="ECO:0000256" key="1">
    <source>
        <dbReference type="ARBA" id="ARBA00003195"/>
    </source>
</evidence>
<dbReference type="GO" id="GO:0022900">
    <property type="term" value="P:electron transport chain"/>
    <property type="evidence" value="ECO:0007669"/>
    <property type="project" value="InterPro"/>
</dbReference>
<dbReference type="InterPro" id="IPR006885">
    <property type="entry name" value="NADH_UbQ_FeS_4_mit-like"/>
</dbReference>
<evidence type="ECO:0000313" key="12">
    <source>
        <dbReference type="EMBL" id="CAL1300895.1"/>
    </source>
</evidence>
<keyword evidence="7 11" id="KW-0809">Transit peptide</keyword>
<dbReference type="InterPro" id="IPR038532">
    <property type="entry name" value="NDUFS4-like_sf"/>
</dbReference>
<dbReference type="FunFam" id="3.30.160.190:FF:000001">
    <property type="entry name" value="NADH-ubiquinone oxidoreductase 21 kDa subunit mitochondrial"/>
    <property type="match status" value="1"/>
</dbReference>